<gene>
    <name evidence="6 9" type="primary">ade</name>
    <name evidence="9" type="ORF">CJ673_07435</name>
</gene>
<dbReference type="Proteomes" id="UP000238281">
    <property type="component" value="Unassembled WGS sequence"/>
</dbReference>
<evidence type="ECO:0000256" key="4">
    <source>
        <dbReference type="ARBA" id="ARBA00023211"/>
    </source>
</evidence>
<evidence type="ECO:0000259" key="7">
    <source>
        <dbReference type="Pfam" id="PF01979"/>
    </source>
</evidence>
<dbReference type="InterPro" id="IPR026912">
    <property type="entry name" value="Adenine_deam_C"/>
</dbReference>
<evidence type="ECO:0000256" key="5">
    <source>
        <dbReference type="ARBA" id="ARBA00047720"/>
    </source>
</evidence>
<evidence type="ECO:0000256" key="3">
    <source>
        <dbReference type="ARBA" id="ARBA00022801"/>
    </source>
</evidence>
<dbReference type="EC" id="3.5.4.2" evidence="2 6"/>
<name>A0A2S9T653_9BACT</name>
<dbReference type="Gene3D" id="3.20.20.140">
    <property type="entry name" value="Metal-dependent hydrolases"/>
    <property type="match status" value="1"/>
</dbReference>
<feature type="domain" description="Adenine deaminase C-terminal" evidence="8">
    <location>
        <begin position="369"/>
        <end position="532"/>
    </location>
</feature>
<organism evidence="9 10">
    <name type="scientific">Aliarcobacter cryaerophilus</name>
    <dbReference type="NCBI Taxonomy" id="28198"/>
    <lineage>
        <taxon>Bacteria</taxon>
        <taxon>Pseudomonadati</taxon>
        <taxon>Campylobacterota</taxon>
        <taxon>Epsilonproteobacteria</taxon>
        <taxon>Campylobacterales</taxon>
        <taxon>Arcobacteraceae</taxon>
        <taxon>Aliarcobacter</taxon>
    </lineage>
</organism>
<evidence type="ECO:0000313" key="10">
    <source>
        <dbReference type="Proteomes" id="UP000238281"/>
    </source>
</evidence>
<dbReference type="PANTHER" id="PTHR11113:SF2">
    <property type="entry name" value="ADENINE DEAMINASE"/>
    <property type="match status" value="1"/>
</dbReference>
<comment type="similarity">
    <text evidence="1 6">Belongs to the metallo-dependent hydrolases superfamily. Adenine deaminase family.</text>
</comment>
<dbReference type="InterPro" id="IPR006680">
    <property type="entry name" value="Amidohydro-rel"/>
</dbReference>
<dbReference type="PANTHER" id="PTHR11113">
    <property type="entry name" value="N-ACETYLGLUCOSAMINE-6-PHOSPHATE DEACETYLASE"/>
    <property type="match status" value="1"/>
</dbReference>
<accession>A0A2S9T653</accession>
<keyword evidence="4 6" id="KW-0464">Manganese</keyword>
<feature type="domain" description="Amidohydrolase-related" evidence="7">
    <location>
        <begin position="40"/>
        <end position="320"/>
    </location>
</feature>
<dbReference type="InterPro" id="IPR006679">
    <property type="entry name" value="Adenine_deam"/>
</dbReference>
<dbReference type="GO" id="GO:0006146">
    <property type="term" value="P:adenine catabolic process"/>
    <property type="evidence" value="ECO:0007669"/>
    <property type="project" value="InterPro"/>
</dbReference>
<dbReference type="SUPFAM" id="SSF51556">
    <property type="entry name" value="Metallo-dependent hydrolases"/>
    <property type="match status" value="1"/>
</dbReference>
<dbReference type="CDD" id="cd01295">
    <property type="entry name" value="AdeC"/>
    <property type="match status" value="1"/>
</dbReference>
<comment type="caution">
    <text evidence="9">The sequence shown here is derived from an EMBL/GenBank/DDBJ whole genome shotgun (WGS) entry which is preliminary data.</text>
</comment>
<dbReference type="EMBL" id="NXGE01000004">
    <property type="protein sequence ID" value="PRM94322.1"/>
    <property type="molecule type" value="Genomic_DNA"/>
</dbReference>
<proteinExistence type="inferred from homology"/>
<dbReference type="GO" id="GO:0000034">
    <property type="term" value="F:adenine deaminase activity"/>
    <property type="evidence" value="ECO:0007669"/>
    <property type="project" value="UniProtKB-UniRule"/>
</dbReference>
<evidence type="ECO:0000256" key="2">
    <source>
        <dbReference type="ARBA" id="ARBA00012782"/>
    </source>
</evidence>
<reference evidence="9 10" key="1">
    <citation type="submission" date="2017-09" db="EMBL/GenBank/DDBJ databases">
        <title>Reassesment of A. cryaerophilus.</title>
        <authorList>
            <person name="Perez-Cataluna A."/>
            <person name="Collado L."/>
            <person name="Salgado O."/>
            <person name="Lefinanco V."/>
            <person name="Figueras M.J."/>
        </authorList>
    </citation>
    <scope>NUCLEOTIDE SEQUENCE [LARGE SCALE GENOMIC DNA]</scope>
    <source>
        <strain evidence="9 10">LMG 10210</strain>
    </source>
</reference>
<evidence type="ECO:0000256" key="1">
    <source>
        <dbReference type="ARBA" id="ARBA00006773"/>
    </source>
</evidence>
<protein>
    <recommendedName>
        <fullName evidence="2 6">Adenine deaminase</fullName>
        <shortName evidence="6">Adenase</shortName>
        <shortName evidence="6">Adenine aminase</shortName>
        <ecNumber evidence="2 6">3.5.4.2</ecNumber>
    </recommendedName>
</protein>
<comment type="cofactor">
    <cofactor evidence="6">
        <name>Mn(2+)</name>
        <dbReference type="ChEBI" id="CHEBI:29035"/>
    </cofactor>
</comment>
<keyword evidence="3 6" id="KW-0378">Hydrolase</keyword>
<dbReference type="Pfam" id="PF13382">
    <property type="entry name" value="Adenine_deam_C"/>
    <property type="match status" value="1"/>
</dbReference>
<evidence type="ECO:0000313" key="9">
    <source>
        <dbReference type="EMBL" id="PRM94322.1"/>
    </source>
</evidence>
<dbReference type="HAMAP" id="MF_01518">
    <property type="entry name" value="Adenine_deamin"/>
    <property type="match status" value="1"/>
</dbReference>
<dbReference type="InterPro" id="IPR032466">
    <property type="entry name" value="Metal_Hydrolase"/>
</dbReference>
<dbReference type="Pfam" id="PF01979">
    <property type="entry name" value="Amidohydro_1"/>
    <property type="match status" value="1"/>
</dbReference>
<comment type="catalytic activity">
    <reaction evidence="5 6">
        <text>adenine + H2O + H(+) = hypoxanthine + NH4(+)</text>
        <dbReference type="Rhea" id="RHEA:23688"/>
        <dbReference type="ChEBI" id="CHEBI:15377"/>
        <dbReference type="ChEBI" id="CHEBI:15378"/>
        <dbReference type="ChEBI" id="CHEBI:16708"/>
        <dbReference type="ChEBI" id="CHEBI:17368"/>
        <dbReference type="ChEBI" id="CHEBI:28938"/>
        <dbReference type="EC" id="3.5.4.2"/>
    </reaction>
</comment>
<dbReference type="InterPro" id="IPR011059">
    <property type="entry name" value="Metal-dep_hydrolase_composite"/>
</dbReference>
<dbReference type="AlphaFoldDB" id="A0A2S9T653"/>
<dbReference type="RefSeq" id="WP_105915602.1">
    <property type="nucleotide sequence ID" value="NZ_NXGE01000004.1"/>
</dbReference>
<evidence type="ECO:0000259" key="8">
    <source>
        <dbReference type="Pfam" id="PF13382"/>
    </source>
</evidence>
<dbReference type="NCBIfam" id="TIGR01178">
    <property type="entry name" value="ade"/>
    <property type="match status" value="1"/>
</dbReference>
<dbReference type="SUPFAM" id="SSF51338">
    <property type="entry name" value="Composite domain of metallo-dependent hydrolases"/>
    <property type="match status" value="1"/>
</dbReference>
<sequence length="541" mass="60558">MILHSNLVDIKNRKIYPVFVSVEDGKIVNISQTDKPCSTYILPGFIDAHVHIESSMLTPYEFSRLALKHGTIATVSDPHEIANVLGIQGVEFMMNSASKTPFKFYFGAPSCVPATTFETSGAILDTQSVEKLLKQKNIYYLSEMMNFPGVLFKDEYVLSKIKSAKNNNKPIDGHCPDLKGEDLESYIQSGISTDHEAFSYEEAKEKLQKGMKILIREGSAAKNYEALSPLISEFTDKLMFCSDDRHPDDLENEHINSLVKRSIQKGFELFDVLQIACINPIKHYGLDLGMLQIDDNADFIEVNNLIDFQVIQTVINGNIVYKNGETNLEKIKHDLPNNFNTKPKIFEDIKFYSNYKKIHVIKAFDGELITKKESYQTKTEFFESDLSCDILKIVVVNRYLDTKPSVSFVKGFGLKKGAIASSVAHDSHNIIAVGCSDEDILKAINSVIEHKGGIVCVENKNINILPLKIAGIISDEEGVIVAKKYKELNDIAKTKLGSSLKAPFMTLSFMALLVIPEIKLSDKGLFDVNTFKFISPFLSCN</sequence>
<evidence type="ECO:0000256" key="6">
    <source>
        <dbReference type="HAMAP-Rule" id="MF_01518"/>
    </source>
</evidence>